<evidence type="ECO:0008006" key="6">
    <source>
        <dbReference type="Google" id="ProtNLM"/>
    </source>
</evidence>
<evidence type="ECO:0000313" key="5">
    <source>
        <dbReference type="Proteomes" id="UP001159427"/>
    </source>
</evidence>
<gene>
    <name evidence="4" type="ORF">PEVE_00003000</name>
</gene>
<comment type="similarity">
    <text evidence="1">Belongs to the apolipoprotein L family.</text>
</comment>
<dbReference type="Pfam" id="PF05461">
    <property type="entry name" value="ApoL"/>
    <property type="match status" value="1"/>
</dbReference>
<feature type="transmembrane region" description="Helical" evidence="3">
    <location>
        <begin position="56"/>
        <end position="74"/>
    </location>
</feature>
<evidence type="ECO:0000256" key="1">
    <source>
        <dbReference type="ARBA" id="ARBA00010090"/>
    </source>
</evidence>
<sequence>MPLSKKLVRRSNELLESIYSWAKKRVETVQVLRGLADELMGHDKNVHVAKVSGSSFSIAGFVLMATGFGLAPVTLGTSTILSAVGGAMCAAGGATAAGSGLVGSKIFKTKLANVQEIIETDRQAQEPVEKLLNELHREVSELSRGIALDCLSYHKNLAVLIKNLVDVGKCAKAGGRAAATAAGEGVEAVLRSIGIAGNAARIGGFAISAVFLPVDIYTLVTSAMKLNSHGKEEPQAVKKLRDLADELEREMIEMLKAVRDFKGTP</sequence>
<organism evidence="4 5">
    <name type="scientific">Porites evermanni</name>
    <dbReference type="NCBI Taxonomy" id="104178"/>
    <lineage>
        <taxon>Eukaryota</taxon>
        <taxon>Metazoa</taxon>
        <taxon>Cnidaria</taxon>
        <taxon>Anthozoa</taxon>
        <taxon>Hexacorallia</taxon>
        <taxon>Scleractinia</taxon>
        <taxon>Fungiina</taxon>
        <taxon>Poritidae</taxon>
        <taxon>Porites</taxon>
    </lineage>
</organism>
<name>A0ABN8LQI9_9CNID</name>
<proteinExistence type="inferred from homology"/>
<feature type="coiled-coil region" evidence="2">
    <location>
        <begin position="237"/>
        <end position="264"/>
    </location>
</feature>
<evidence type="ECO:0000256" key="2">
    <source>
        <dbReference type="SAM" id="Coils"/>
    </source>
</evidence>
<evidence type="ECO:0000256" key="3">
    <source>
        <dbReference type="SAM" id="Phobius"/>
    </source>
</evidence>
<evidence type="ECO:0000313" key="4">
    <source>
        <dbReference type="EMBL" id="CAH3019545.1"/>
    </source>
</evidence>
<keyword evidence="3" id="KW-1133">Transmembrane helix</keyword>
<protein>
    <recommendedName>
        <fullName evidence="6">Apolipoprotein L3</fullName>
    </recommendedName>
</protein>
<dbReference type="EMBL" id="CALNXI010000118">
    <property type="protein sequence ID" value="CAH3019545.1"/>
    <property type="molecule type" value="Genomic_DNA"/>
</dbReference>
<reference evidence="4 5" key="1">
    <citation type="submission" date="2022-05" db="EMBL/GenBank/DDBJ databases">
        <authorList>
            <consortium name="Genoscope - CEA"/>
            <person name="William W."/>
        </authorList>
    </citation>
    <scope>NUCLEOTIDE SEQUENCE [LARGE SCALE GENOMIC DNA]</scope>
</reference>
<comment type="caution">
    <text evidence="4">The sequence shown here is derived from an EMBL/GenBank/DDBJ whole genome shotgun (WGS) entry which is preliminary data.</text>
</comment>
<dbReference type="PANTHER" id="PTHR14096:SF28">
    <property type="entry name" value="APOLIPOPROTEIN L, 1-RELATED"/>
    <property type="match status" value="1"/>
</dbReference>
<dbReference type="Proteomes" id="UP001159427">
    <property type="component" value="Unassembled WGS sequence"/>
</dbReference>
<feature type="transmembrane region" description="Helical" evidence="3">
    <location>
        <begin position="80"/>
        <end position="102"/>
    </location>
</feature>
<keyword evidence="5" id="KW-1185">Reference proteome</keyword>
<keyword evidence="2" id="KW-0175">Coiled coil</keyword>
<dbReference type="InterPro" id="IPR008405">
    <property type="entry name" value="ApoL"/>
</dbReference>
<accession>A0ABN8LQI9</accession>
<keyword evidence="3" id="KW-0812">Transmembrane</keyword>
<keyword evidence="3" id="KW-0472">Membrane</keyword>
<dbReference type="PANTHER" id="PTHR14096">
    <property type="entry name" value="APOLIPOPROTEIN L"/>
    <property type="match status" value="1"/>
</dbReference>